<dbReference type="PANTHER" id="PTHR47566:SF1">
    <property type="entry name" value="PROTEIN NUD1"/>
    <property type="match status" value="1"/>
</dbReference>
<evidence type="ECO:0000313" key="10">
    <source>
        <dbReference type="Proteomes" id="UP000284434"/>
    </source>
</evidence>
<evidence type="ECO:0000313" key="3">
    <source>
        <dbReference type="EMBL" id="MCG4958370.1"/>
    </source>
</evidence>
<dbReference type="RefSeq" id="WP_013612933.1">
    <property type="nucleotide sequence ID" value="NZ_CABJFF010000009.1"/>
</dbReference>
<reference evidence="3" key="2">
    <citation type="submission" date="2022-01" db="EMBL/GenBank/DDBJ databases">
        <title>Collection of gut derived symbiotic bacterial strains cultured from healthy donors.</title>
        <authorList>
            <person name="Lin H."/>
            <person name="Kohout C."/>
            <person name="Waligurski E."/>
            <person name="Pamer E.G."/>
        </authorList>
    </citation>
    <scope>NUCLEOTIDE SEQUENCE</scope>
    <source>
        <strain evidence="3">DFI.1.149</strain>
    </source>
</reference>
<dbReference type="GeneID" id="61275985"/>
<dbReference type="Proteomes" id="UP001199750">
    <property type="component" value="Unassembled WGS sequence"/>
</dbReference>
<dbReference type="SUPFAM" id="SSF52058">
    <property type="entry name" value="L domain-like"/>
    <property type="match status" value="1"/>
</dbReference>
<dbReference type="Proteomes" id="UP000283426">
    <property type="component" value="Unassembled WGS sequence"/>
</dbReference>
<keyword evidence="2" id="KW-0677">Repeat</keyword>
<dbReference type="GO" id="GO:0035591">
    <property type="term" value="F:signaling adaptor activity"/>
    <property type="evidence" value="ECO:0007669"/>
    <property type="project" value="TreeGrafter"/>
</dbReference>
<dbReference type="Proteomes" id="UP000284243">
    <property type="component" value="Unassembled WGS sequence"/>
</dbReference>
<dbReference type="EMBL" id="JAQMRD010000003">
    <property type="protein sequence ID" value="MDB9222074.1"/>
    <property type="molecule type" value="Genomic_DNA"/>
</dbReference>
<accession>A0A1Y3ZW79</accession>
<evidence type="ECO:0000313" key="5">
    <source>
        <dbReference type="EMBL" id="RGU56254.1"/>
    </source>
</evidence>
<evidence type="ECO:0008006" key="11">
    <source>
        <dbReference type="Google" id="ProtNLM"/>
    </source>
</evidence>
<dbReference type="EMBL" id="JAKNDN010000001">
    <property type="protein sequence ID" value="MCG4958370.1"/>
    <property type="molecule type" value="Genomic_DNA"/>
</dbReference>
<reference evidence="8 9" key="1">
    <citation type="submission" date="2018-08" db="EMBL/GenBank/DDBJ databases">
        <title>A genome reference for cultivated species of the human gut microbiota.</title>
        <authorList>
            <person name="Zou Y."/>
            <person name="Xue W."/>
            <person name="Luo G."/>
        </authorList>
    </citation>
    <scope>NUCLEOTIDE SEQUENCE [LARGE SCALE GENOMIC DNA]</scope>
    <source>
        <strain evidence="6 8">AF14-6AC</strain>
        <strain evidence="5 9">AF16-14</strain>
        <strain evidence="7 10">OF03-11</strain>
    </source>
</reference>
<keyword evidence="1" id="KW-0433">Leucine-rich repeat</keyword>
<reference evidence="4" key="3">
    <citation type="submission" date="2023-01" db="EMBL/GenBank/DDBJ databases">
        <title>Human gut microbiome strain richness.</title>
        <authorList>
            <person name="Chen-Liaw A."/>
        </authorList>
    </citation>
    <scope>NUCLEOTIDE SEQUENCE</scope>
    <source>
        <strain evidence="4">RTP21484st1_B7_RTP21484_190118</strain>
    </source>
</reference>
<dbReference type="Gene3D" id="3.80.10.10">
    <property type="entry name" value="Ribonuclease Inhibitor"/>
    <property type="match status" value="1"/>
</dbReference>
<comment type="caution">
    <text evidence="5">The sequence shown here is derived from an EMBL/GenBank/DDBJ whole genome shotgun (WGS) entry which is preliminary data.</text>
</comment>
<dbReference type="InterPro" id="IPR032675">
    <property type="entry name" value="LRR_dom_sf"/>
</dbReference>
<organism evidence="5 9">
    <name type="scientific">Odoribacter splanchnicus</name>
    <dbReference type="NCBI Taxonomy" id="28118"/>
    <lineage>
        <taxon>Bacteria</taxon>
        <taxon>Pseudomonadati</taxon>
        <taxon>Bacteroidota</taxon>
        <taxon>Bacteroidia</taxon>
        <taxon>Bacteroidales</taxon>
        <taxon>Odoribacteraceae</taxon>
        <taxon>Odoribacter</taxon>
    </lineage>
</organism>
<dbReference type="AlphaFoldDB" id="A0A1Y3ZW79"/>
<dbReference type="Proteomes" id="UP000284434">
    <property type="component" value="Unassembled WGS sequence"/>
</dbReference>
<dbReference type="PANTHER" id="PTHR47566">
    <property type="match status" value="1"/>
</dbReference>
<evidence type="ECO:0000256" key="2">
    <source>
        <dbReference type="ARBA" id="ARBA00022737"/>
    </source>
</evidence>
<gene>
    <name evidence="6" type="ORF">DWW24_02440</name>
    <name evidence="5" type="ORF">DWW57_09560</name>
    <name evidence="7" type="ORF">DXA53_00605</name>
    <name evidence="3" type="ORF">L0P03_00670</name>
    <name evidence="4" type="ORF">PN645_03525</name>
</gene>
<evidence type="ECO:0000313" key="8">
    <source>
        <dbReference type="Proteomes" id="UP000283426"/>
    </source>
</evidence>
<name>A0A1Y3ZW79_9BACT</name>
<dbReference type="Proteomes" id="UP001212263">
    <property type="component" value="Unassembled WGS sequence"/>
</dbReference>
<evidence type="ECO:0000313" key="7">
    <source>
        <dbReference type="EMBL" id="RGY09831.1"/>
    </source>
</evidence>
<dbReference type="InterPro" id="IPR052574">
    <property type="entry name" value="CDIRP"/>
</dbReference>
<dbReference type="EMBL" id="QSCO01000001">
    <property type="protein sequence ID" value="RGY09831.1"/>
    <property type="molecule type" value="Genomic_DNA"/>
</dbReference>
<dbReference type="EMBL" id="QRYC01000011">
    <property type="protein sequence ID" value="RGU56254.1"/>
    <property type="molecule type" value="Genomic_DNA"/>
</dbReference>
<protein>
    <recommendedName>
        <fullName evidence="11">Leucine-rich repeat domain-containing protein</fullName>
    </recommendedName>
</protein>
<evidence type="ECO:0000313" key="4">
    <source>
        <dbReference type="EMBL" id="MDB9222074.1"/>
    </source>
</evidence>
<evidence type="ECO:0000313" key="9">
    <source>
        <dbReference type="Proteomes" id="UP000284243"/>
    </source>
</evidence>
<dbReference type="EMBL" id="QRYW01000004">
    <property type="protein sequence ID" value="RGV29996.1"/>
    <property type="molecule type" value="Genomic_DNA"/>
</dbReference>
<evidence type="ECO:0000256" key="1">
    <source>
        <dbReference type="ARBA" id="ARBA00022614"/>
    </source>
</evidence>
<evidence type="ECO:0000313" key="6">
    <source>
        <dbReference type="EMBL" id="RGV29996.1"/>
    </source>
</evidence>
<sequence length="226" mass="26136">MNISAEEFHIHFISYANIPFKAGIYASDLSIDWGDGTSSILKEKQYFNIVHHYQQEGLFHIKISGHRISNLNVSRLNLVDLQLEHCPSLEYLNCSINELKELDLSSCPALEELHCNSNNLQTLDLSSNPKLMQLNVSYNLLETLDLSLCPKLQSLYCSFNHLTSVCLNHCRDILYIDLCNNLLNKEKLDLLFSQLPHRTKRAMIYYLENPGSEFSDYHLLKLKNWD</sequence>
<proteinExistence type="predicted"/>